<dbReference type="EMBL" id="JACCKI010000010">
    <property type="protein sequence ID" value="NZA05716.1"/>
    <property type="molecule type" value="Genomic_DNA"/>
</dbReference>
<dbReference type="PANTHER" id="PTHR31937">
    <property type="entry name" value="TRANSMEMBRANE PROTEIN 163"/>
    <property type="match status" value="1"/>
</dbReference>
<evidence type="ECO:0000256" key="4">
    <source>
        <dbReference type="ARBA" id="ARBA00022692"/>
    </source>
</evidence>
<evidence type="ECO:0000256" key="3">
    <source>
        <dbReference type="ARBA" id="ARBA00008731"/>
    </source>
</evidence>
<evidence type="ECO:0000259" key="12">
    <source>
        <dbReference type="Pfam" id="PF01545"/>
    </source>
</evidence>
<comment type="similarity">
    <text evidence="3">Belongs to the TMEM163 family.</text>
</comment>
<accession>A0A508YZK4</accession>
<feature type="transmembrane region" description="Helical" evidence="11">
    <location>
        <begin position="155"/>
        <end position="173"/>
    </location>
</feature>
<dbReference type="SUPFAM" id="SSF161111">
    <property type="entry name" value="Cation efflux protein transmembrane domain-like"/>
    <property type="match status" value="1"/>
</dbReference>
<evidence type="ECO:0000256" key="11">
    <source>
        <dbReference type="SAM" id="Phobius"/>
    </source>
</evidence>
<dbReference type="InterPro" id="IPR058533">
    <property type="entry name" value="Cation_efflux_TM"/>
</dbReference>
<feature type="transmembrane region" description="Helical" evidence="11">
    <location>
        <begin position="20"/>
        <end position="38"/>
    </location>
</feature>
<sequence>MKPFVIAKNADMTTAIRVEYFSTGWMAFEFLIGFWSGFQAGSILLIAFGLDSFLEIISGATLIWRLKKESNGASASAVARAEQRSSLVVGCVLLLLSLYVIGVSGFNLVTHAAAESSMSGIGIAIASIIVMPFLTLRKRHLGHKLNSPALIEDGMCNITCAYMAATVLIGSLLTWLFNWWWADSVAALILVYFVASEGWEALQTGLSHSENEE</sequence>
<evidence type="ECO:0000256" key="2">
    <source>
        <dbReference type="ARBA" id="ARBA00004644"/>
    </source>
</evidence>
<evidence type="ECO:0000256" key="9">
    <source>
        <dbReference type="ARBA" id="ARBA00023136"/>
    </source>
</evidence>
<feature type="transmembrane region" description="Helical" evidence="11">
    <location>
        <begin position="116"/>
        <end position="134"/>
    </location>
</feature>
<dbReference type="Proteomes" id="UP000307517">
    <property type="component" value="Unassembled WGS sequence"/>
</dbReference>
<reference evidence="14 15" key="1">
    <citation type="submission" date="2019-04" db="EMBL/GenBank/DDBJ databases">
        <title>Genome Announcement to Ensure Probiotic Safety of Lactobacillus rhamnosus UBLR-58.</title>
        <authorList>
            <person name="Sulthana A."/>
            <person name="Lakshmi S.G."/>
            <person name="Madempudi R.S."/>
        </authorList>
    </citation>
    <scope>NUCLEOTIDE SEQUENCE [LARGE SCALE GENOMIC DNA]</scope>
    <source>
        <strain evidence="14 15">UBLR-58</strain>
    </source>
</reference>
<evidence type="ECO:0000256" key="7">
    <source>
        <dbReference type="ARBA" id="ARBA00022989"/>
    </source>
</evidence>
<comment type="caution">
    <text evidence="13">The sequence shown here is derived from an EMBL/GenBank/DDBJ whole genome shotgun (WGS) entry which is preliminary data.</text>
</comment>
<keyword evidence="8" id="KW-0770">Synapse</keyword>
<dbReference type="EMBL" id="SSHM01000001">
    <property type="protein sequence ID" value="THC79399.1"/>
    <property type="molecule type" value="Genomic_DNA"/>
</dbReference>
<organism evidence="13 16">
    <name type="scientific">Lacticaseibacillus rhamnosus</name>
    <name type="common">Lactobacillus rhamnosus</name>
    <dbReference type="NCBI Taxonomy" id="47715"/>
    <lineage>
        <taxon>Bacteria</taxon>
        <taxon>Bacillati</taxon>
        <taxon>Bacillota</taxon>
        <taxon>Bacilli</taxon>
        <taxon>Lactobacillales</taxon>
        <taxon>Lactobacillaceae</taxon>
        <taxon>Lacticaseibacillus</taxon>
    </lineage>
</organism>
<evidence type="ECO:0000256" key="6">
    <source>
        <dbReference type="ARBA" id="ARBA00022833"/>
    </source>
</evidence>
<keyword evidence="10" id="KW-0968">Cytoplasmic vesicle</keyword>
<dbReference type="PANTHER" id="PTHR31937:SF2">
    <property type="entry name" value="TRANSMEMBRANE PROTEIN 163"/>
    <property type="match status" value="1"/>
</dbReference>
<dbReference type="Gene3D" id="1.20.1510.10">
    <property type="entry name" value="Cation efflux protein transmembrane domain"/>
    <property type="match status" value="1"/>
</dbReference>
<evidence type="ECO:0000313" key="14">
    <source>
        <dbReference type="EMBL" id="THC79399.1"/>
    </source>
</evidence>
<proteinExistence type="inferred from homology"/>
<dbReference type="InterPro" id="IPR027469">
    <property type="entry name" value="Cation_efflux_TMD_sf"/>
</dbReference>
<name>A0A508YZK4_LACRH</name>
<feature type="transmembrane region" description="Helical" evidence="11">
    <location>
        <begin position="87"/>
        <end position="110"/>
    </location>
</feature>
<dbReference type="GO" id="GO:0016020">
    <property type="term" value="C:membrane"/>
    <property type="evidence" value="ECO:0007669"/>
    <property type="project" value="InterPro"/>
</dbReference>
<dbReference type="Proteomes" id="UP000552935">
    <property type="component" value="Unassembled WGS sequence"/>
</dbReference>
<reference evidence="13 16" key="2">
    <citation type="submission" date="2020-07" db="EMBL/GenBank/DDBJ databases">
        <title>Organ Donor 1.</title>
        <authorList>
            <person name="Marsh A.J."/>
            <person name="Azcarate-Peril M.A."/>
        </authorList>
    </citation>
    <scope>NUCLEOTIDE SEQUENCE [LARGE SCALE GENOMIC DNA]</scope>
    <source>
        <strain evidence="13 16">AMC0712</strain>
    </source>
</reference>
<dbReference type="Pfam" id="PF01545">
    <property type="entry name" value="Cation_efflux"/>
    <property type="match status" value="1"/>
</dbReference>
<comment type="subcellular location">
    <subcellularLocation>
        <location evidence="2">Cytoplasmic vesicle</location>
        <location evidence="2">Secretory vesicle</location>
        <location evidence="2">Synaptic vesicle membrane</location>
        <topology evidence="2">Multi-pass membrane protein</topology>
    </subcellularLocation>
    <subcellularLocation>
        <location evidence="1">Early endosome membrane</location>
    </subcellularLocation>
</comment>
<evidence type="ECO:0000256" key="8">
    <source>
        <dbReference type="ARBA" id="ARBA00023018"/>
    </source>
</evidence>
<evidence type="ECO:0000256" key="1">
    <source>
        <dbReference type="ARBA" id="ARBA00004146"/>
    </source>
</evidence>
<keyword evidence="5" id="KW-0967">Endosome</keyword>
<dbReference type="GO" id="GO:0008324">
    <property type="term" value="F:monoatomic cation transmembrane transporter activity"/>
    <property type="evidence" value="ECO:0007669"/>
    <property type="project" value="InterPro"/>
</dbReference>
<evidence type="ECO:0000256" key="10">
    <source>
        <dbReference type="ARBA" id="ARBA00023329"/>
    </source>
</evidence>
<feature type="transmembrane region" description="Helical" evidence="11">
    <location>
        <begin position="44"/>
        <end position="66"/>
    </location>
</feature>
<protein>
    <submittedName>
        <fullName evidence="13">Cation transporter</fullName>
    </submittedName>
</protein>
<gene>
    <name evidence="14" type="ORF">E6L36_02635</name>
    <name evidence="13" type="ORF">H0N82_11635</name>
</gene>
<dbReference type="GO" id="GO:0031410">
    <property type="term" value="C:cytoplasmic vesicle"/>
    <property type="evidence" value="ECO:0007669"/>
    <property type="project" value="UniProtKB-KW"/>
</dbReference>
<dbReference type="AlphaFoldDB" id="A0A508YZK4"/>
<keyword evidence="7 11" id="KW-1133">Transmembrane helix</keyword>
<feature type="domain" description="Cation efflux protein transmembrane" evidence="12">
    <location>
        <begin position="30"/>
        <end position="205"/>
    </location>
</feature>
<evidence type="ECO:0000313" key="15">
    <source>
        <dbReference type="Proteomes" id="UP000307517"/>
    </source>
</evidence>
<dbReference type="InterPro" id="IPR026765">
    <property type="entry name" value="Tmem163"/>
</dbReference>
<dbReference type="RefSeq" id="WP_005692192.1">
    <property type="nucleotide sequence ID" value="NZ_CABFNI010000016.1"/>
</dbReference>
<keyword evidence="4 11" id="KW-0812">Transmembrane</keyword>
<evidence type="ECO:0000256" key="5">
    <source>
        <dbReference type="ARBA" id="ARBA00022753"/>
    </source>
</evidence>
<keyword evidence="9 11" id="KW-0472">Membrane</keyword>
<evidence type="ECO:0000313" key="13">
    <source>
        <dbReference type="EMBL" id="NZA05716.1"/>
    </source>
</evidence>
<evidence type="ECO:0000313" key="16">
    <source>
        <dbReference type="Proteomes" id="UP000552935"/>
    </source>
</evidence>
<keyword evidence="6" id="KW-0862">Zinc</keyword>